<name>A0A7W7RCZ1_KITKI</name>
<accession>A0A7W7RCZ1</accession>
<proteinExistence type="predicted"/>
<evidence type="ECO:0000313" key="2">
    <source>
        <dbReference type="Proteomes" id="UP000540506"/>
    </source>
</evidence>
<keyword evidence="2" id="KW-1185">Reference proteome</keyword>
<gene>
    <name evidence="1" type="ORF">FHR34_008195</name>
</gene>
<organism evidence="1 2">
    <name type="scientific">Kitasatospora kifunensis</name>
    <name type="common">Streptomyces kifunensis</name>
    <dbReference type="NCBI Taxonomy" id="58351"/>
    <lineage>
        <taxon>Bacteria</taxon>
        <taxon>Bacillati</taxon>
        <taxon>Actinomycetota</taxon>
        <taxon>Actinomycetes</taxon>
        <taxon>Kitasatosporales</taxon>
        <taxon>Streptomycetaceae</taxon>
        <taxon>Kitasatospora</taxon>
    </lineage>
</organism>
<dbReference type="AlphaFoldDB" id="A0A7W7RCZ1"/>
<comment type="caution">
    <text evidence="1">The sequence shown here is derived from an EMBL/GenBank/DDBJ whole genome shotgun (WGS) entry which is preliminary data.</text>
</comment>
<dbReference type="RefSeq" id="WP_184947112.1">
    <property type="nucleotide sequence ID" value="NZ_JACHJV010000004.1"/>
</dbReference>
<evidence type="ECO:0000313" key="1">
    <source>
        <dbReference type="EMBL" id="MBB4929096.1"/>
    </source>
</evidence>
<reference evidence="1 2" key="1">
    <citation type="submission" date="2020-08" db="EMBL/GenBank/DDBJ databases">
        <title>Sequencing the genomes of 1000 actinobacteria strains.</title>
        <authorList>
            <person name="Klenk H.-P."/>
        </authorList>
    </citation>
    <scope>NUCLEOTIDE SEQUENCE [LARGE SCALE GENOMIC DNA]</scope>
    <source>
        <strain evidence="1 2">DSM 41654</strain>
    </source>
</reference>
<dbReference type="EMBL" id="JACHJV010000004">
    <property type="protein sequence ID" value="MBB4929096.1"/>
    <property type="molecule type" value="Genomic_DNA"/>
</dbReference>
<sequence length="173" mass="18711">MGSSTDLTPFDTAPWAALRKPDDWTVHRMRHACEHLVVLTPCGRDWDAIVVAPLDRGLAALDTLDLPLDAGYAVLADYSRRELVVLAAVGTADSLRDLPGVRVLSAGSWLLLPHQPSQCHYSATWLSGRGEYCSAFLNPAELRDALLDTDAQRARQGFATLCRAAADESATAP</sequence>
<protein>
    <submittedName>
        <fullName evidence="1">Uncharacterized protein</fullName>
    </submittedName>
</protein>
<dbReference type="Proteomes" id="UP000540506">
    <property type="component" value="Unassembled WGS sequence"/>
</dbReference>